<evidence type="ECO:0000256" key="1">
    <source>
        <dbReference type="PROSITE-ProRule" id="PRU00409"/>
    </source>
</evidence>
<proteinExistence type="predicted"/>
<feature type="domain" description="ATP-grasp" evidence="2">
    <location>
        <begin position="290"/>
        <end position="481"/>
    </location>
</feature>
<dbReference type="Gene3D" id="3.30.1490.20">
    <property type="entry name" value="ATP-grasp fold, A domain"/>
    <property type="match status" value="1"/>
</dbReference>
<reference evidence="3" key="1">
    <citation type="submission" date="2016-04" db="EMBL/GenBank/DDBJ databases">
        <authorList>
            <person name="Evans L.H."/>
            <person name="Alamgir A."/>
            <person name="Owens N."/>
            <person name="Weber N.D."/>
            <person name="Virtaneva K."/>
            <person name="Barbian K."/>
            <person name="Babar A."/>
            <person name="Rosenke K."/>
        </authorList>
    </citation>
    <scope>NUCLEOTIDE SEQUENCE</scope>
    <source>
        <strain evidence="3">86</strain>
    </source>
</reference>
<dbReference type="InterPro" id="IPR011761">
    <property type="entry name" value="ATP-grasp"/>
</dbReference>
<gene>
    <name evidence="3" type="ORF">KL86APRO_10146</name>
</gene>
<dbReference type="PROSITE" id="PS50975">
    <property type="entry name" value="ATP_GRASP"/>
    <property type="match status" value="1"/>
</dbReference>
<keyword evidence="1" id="KW-0067">ATP-binding</keyword>
<dbReference type="PANTHER" id="PTHR21621">
    <property type="entry name" value="RIBOSOMAL PROTEIN S6 MODIFICATION PROTEIN"/>
    <property type="match status" value="1"/>
</dbReference>
<dbReference type="GO" id="GO:0005737">
    <property type="term" value="C:cytoplasm"/>
    <property type="evidence" value="ECO:0007669"/>
    <property type="project" value="TreeGrafter"/>
</dbReference>
<dbReference type="InterPro" id="IPR025839">
    <property type="entry name" value="RLAN_dom"/>
</dbReference>
<dbReference type="PANTHER" id="PTHR21621:SF0">
    <property type="entry name" value="BETA-CITRYLGLUTAMATE SYNTHASE B-RELATED"/>
    <property type="match status" value="1"/>
</dbReference>
<accession>A0A212IWQ5</accession>
<sequence length="487" mass="54918">MTDWIILVDSPRDVGQADTPHKVMTVRDYLARPQLFNSLRPTVINLSRNTAYQSAGYYASLLAGARGHRVMPTVQTLLELSRKDLYRDALPDLEDKLNRCLKGRDDAPEVDFKVFVAFGRTQFPGLDAFALLLFDWFRCPLIEISVEAGPWRAIEKIRPLALHRLDAAQKTFAMEAMERQTRRGWQVAKGKIPARYSLAVLHNPREALPPSKKSSLERLAQVARRHGVEVDPIEKHDLARLAEYDALFIRETTSIDNHTYRFARRAEQEGMPVIDDTVSMIRCTNKVYLKELLESRNIAIPRSLVLNGRAALDDAESELGFPMVIKIPDGSFSRGVHKVDDRAALDALAARLFVDTDLLLAQEFMPTDYDWRVGVLGGEPLFACQYLMAPHHWQIIKHTTDGRAVEGRFNTVAVEDAPPEVISTAVKAARLIGGGLYGVDLKENARGVHVIEINDNPNLDSHAEGAVLKDELWSRLIKWFVARLDER</sequence>
<dbReference type="Pfam" id="PF08443">
    <property type="entry name" value="RimK"/>
    <property type="match status" value="1"/>
</dbReference>
<dbReference type="AlphaFoldDB" id="A0A212IWQ5"/>
<keyword evidence="1" id="KW-0547">Nucleotide-binding</keyword>
<dbReference type="SUPFAM" id="SSF56059">
    <property type="entry name" value="Glutathione synthetase ATP-binding domain-like"/>
    <property type="match status" value="1"/>
</dbReference>
<dbReference type="InterPro" id="IPR013651">
    <property type="entry name" value="ATP-grasp_RimK-type"/>
</dbReference>
<evidence type="ECO:0000313" key="3">
    <source>
        <dbReference type="EMBL" id="SBV91600.1"/>
    </source>
</evidence>
<dbReference type="EMBL" id="FLUO01000001">
    <property type="protein sequence ID" value="SBV91600.1"/>
    <property type="molecule type" value="Genomic_DNA"/>
</dbReference>
<dbReference type="InterPro" id="IPR013815">
    <property type="entry name" value="ATP_grasp_subdomain_1"/>
</dbReference>
<name>A0A212IWQ5_9PROT</name>
<dbReference type="GO" id="GO:0018169">
    <property type="term" value="F:ribosomal S6-glutamic acid ligase activity"/>
    <property type="evidence" value="ECO:0007669"/>
    <property type="project" value="TreeGrafter"/>
</dbReference>
<keyword evidence="3" id="KW-0808">Transferase</keyword>
<evidence type="ECO:0000259" key="2">
    <source>
        <dbReference type="PROSITE" id="PS50975"/>
    </source>
</evidence>
<dbReference type="GO" id="GO:0046872">
    <property type="term" value="F:metal ion binding"/>
    <property type="evidence" value="ECO:0007669"/>
    <property type="project" value="InterPro"/>
</dbReference>
<dbReference type="Pfam" id="PF14401">
    <property type="entry name" value="RLAN"/>
    <property type="match status" value="1"/>
</dbReference>
<dbReference type="GO" id="GO:0009432">
    <property type="term" value="P:SOS response"/>
    <property type="evidence" value="ECO:0007669"/>
    <property type="project" value="TreeGrafter"/>
</dbReference>
<dbReference type="Gene3D" id="3.30.470.20">
    <property type="entry name" value="ATP-grasp fold, B domain"/>
    <property type="match status" value="1"/>
</dbReference>
<organism evidence="3">
    <name type="scientific">uncultured Alphaproteobacteria bacterium</name>
    <dbReference type="NCBI Taxonomy" id="91750"/>
    <lineage>
        <taxon>Bacteria</taxon>
        <taxon>Pseudomonadati</taxon>
        <taxon>Pseudomonadota</taxon>
        <taxon>Alphaproteobacteria</taxon>
        <taxon>environmental samples</taxon>
    </lineage>
</organism>
<dbReference type="GO" id="GO:0016740">
    <property type="term" value="F:transferase activity"/>
    <property type="evidence" value="ECO:0007669"/>
    <property type="project" value="UniProtKB-KW"/>
</dbReference>
<dbReference type="GO" id="GO:0005524">
    <property type="term" value="F:ATP binding"/>
    <property type="evidence" value="ECO:0007669"/>
    <property type="project" value="UniProtKB-UniRule"/>
</dbReference>
<protein>
    <submittedName>
        <fullName evidence="3">Ribosomal protein S6 glutaminyl transferase related protein</fullName>
    </submittedName>
</protein>